<organism evidence="2 3">
    <name type="scientific">Paractinoplanes deccanensis</name>
    <dbReference type="NCBI Taxonomy" id="113561"/>
    <lineage>
        <taxon>Bacteria</taxon>
        <taxon>Bacillati</taxon>
        <taxon>Actinomycetota</taxon>
        <taxon>Actinomycetes</taxon>
        <taxon>Micromonosporales</taxon>
        <taxon>Micromonosporaceae</taxon>
        <taxon>Paractinoplanes</taxon>
    </lineage>
</organism>
<keyword evidence="3" id="KW-1185">Reference proteome</keyword>
<comment type="caution">
    <text evidence="2">The sequence shown here is derived from an EMBL/GenBank/DDBJ whole genome shotgun (WGS) entry which is preliminary data.</text>
</comment>
<keyword evidence="1" id="KW-0472">Membrane</keyword>
<protein>
    <submittedName>
        <fullName evidence="2">Uncharacterized protein</fullName>
    </submittedName>
</protein>
<feature type="transmembrane region" description="Helical" evidence="1">
    <location>
        <begin position="305"/>
        <end position="323"/>
    </location>
</feature>
<sequence>MAAGWAALYGTVALVWTLTGRGFPFGPGHQDEQTAVLARLGPDTGAPLFAALLLTGAVALLIMADTSRPPRWARFALLGYVWLLVAGLLVVVPDMRLLVLTGYAPILIIGFPFGFPPVDYSEIFTWTLANQVFAVAGGLLLARAALRWQFRTAGACEDCGRRPGGASWTSAESAARWGRWATYIAAAIPLFYAVVRLAWAAGIPLGISPDFLDEMRENGAVWGALGLGGFAAAGAILTLGLTQRWGEVFPRWMVGLAGRRVPIRMATVPATLVSIFVMSASVAFFADPEGLEMITGNGLAAAPMATWPFWSLALGAATLGYHLRRRPACQECRAPGLVPARAAGAY</sequence>
<reference evidence="2 3" key="1">
    <citation type="submission" date="2021-01" db="EMBL/GenBank/DDBJ databases">
        <title>Whole genome shotgun sequence of Actinoplanes deccanensis NBRC 13994.</title>
        <authorList>
            <person name="Komaki H."/>
            <person name="Tamura T."/>
        </authorList>
    </citation>
    <scope>NUCLEOTIDE SEQUENCE [LARGE SCALE GENOMIC DNA]</scope>
    <source>
        <strain evidence="2 3">NBRC 13994</strain>
    </source>
</reference>
<gene>
    <name evidence="2" type="ORF">Ade02nite_37450</name>
</gene>
<accession>A0ABQ3Y543</accession>
<keyword evidence="1" id="KW-1133">Transmembrane helix</keyword>
<feature type="transmembrane region" description="Helical" evidence="1">
    <location>
        <begin position="180"/>
        <end position="199"/>
    </location>
</feature>
<keyword evidence="1" id="KW-0812">Transmembrane</keyword>
<dbReference type="EMBL" id="BOMI01000070">
    <property type="protein sequence ID" value="GID75104.1"/>
    <property type="molecule type" value="Genomic_DNA"/>
</dbReference>
<feature type="transmembrane region" description="Helical" evidence="1">
    <location>
        <begin position="219"/>
        <end position="242"/>
    </location>
</feature>
<evidence type="ECO:0000313" key="3">
    <source>
        <dbReference type="Proteomes" id="UP000609879"/>
    </source>
</evidence>
<name>A0ABQ3Y543_9ACTN</name>
<evidence type="ECO:0000313" key="2">
    <source>
        <dbReference type="EMBL" id="GID75104.1"/>
    </source>
</evidence>
<proteinExistence type="predicted"/>
<feature type="transmembrane region" description="Helical" evidence="1">
    <location>
        <begin position="75"/>
        <end position="92"/>
    </location>
</feature>
<dbReference type="Proteomes" id="UP000609879">
    <property type="component" value="Unassembled WGS sequence"/>
</dbReference>
<feature type="transmembrane region" description="Helical" evidence="1">
    <location>
        <begin position="263"/>
        <end position="285"/>
    </location>
</feature>
<feature type="transmembrane region" description="Helical" evidence="1">
    <location>
        <begin position="46"/>
        <end position="63"/>
    </location>
</feature>
<feature type="transmembrane region" description="Helical" evidence="1">
    <location>
        <begin position="123"/>
        <end position="142"/>
    </location>
</feature>
<evidence type="ECO:0000256" key="1">
    <source>
        <dbReference type="SAM" id="Phobius"/>
    </source>
</evidence>